<protein>
    <submittedName>
        <fullName evidence="2">DNA-3-methyladenine glycosylase I</fullName>
    </submittedName>
</protein>
<comment type="caution">
    <text evidence="2">The sequence shown here is derived from an EMBL/GenBank/DDBJ whole genome shotgun (WGS) entry which is preliminary data.</text>
</comment>
<dbReference type="PANTHER" id="PTHR30037">
    <property type="entry name" value="DNA-3-METHYLADENINE GLYCOSYLASE 1"/>
    <property type="match status" value="1"/>
</dbReference>
<dbReference type="InterPro" id="IPR011257">
    <property type="entry name" value="DNA_glycosylase"/>
</dbReference>
<dbReference type="Gene3D" id="1.10.340.30">
    <property type="entry name" value="Hypothetical protein, domain 2"/>
    <property type="match status" value="1"/>
</dbReference>
<evidence type="ECO:0000256" key="1">
    <source>
        <dbReference type="PIRSR" id="PIRSR605019-1"/>
    </source>
</evidence>
<evidence type="ECO:0000313" key="2">
    <source>
        <dbReference type="EMBL" id="RYU89540.1"/>
    </source>
</evidence>
<name>A0A4Q5LL22_9SPHI</name>
<keyword evidence="3" id="KW-1185">Reference proteome</keyword>
<dbReference type="Pfam" id="PF03352">
    <property type="entry name" value="Adenine_glyco"/>
    <property type="match status" value="1"/>
</dbReference>
<organism evidence="2 3">
    <name type="scientific">Mucilaginibacter terrigena</name>
    <dbReference type="NCBI Taxonomy" id="2492395"/>
    <lineage>
        <taxon>Bacteria</taxon>
        <taxon>Pseudomonadati</taxon>
        <taxon>Bacteroidota</taxon>
        <taxon>Sphingobacteriia</taxon>
        <taxon>Sphingobacteriales</taxon>
        <taxon>Sphingobacteriaceae</taxon>
        <taxon>Mucilaginibacter</taxon>
    </lineage>
</organism>
<dbReference type="EMBL" id="SEWG01000005">
    <property type="protein sequence ID" value="RYU89540.1"/>
    <property type="molecule type" value="Genomic_DNA"/>
</dbReference>
<gene>
    <name evidence="2" type="ORF">EWM62_14575</name>
</gene>
<dbReference type="GO" id="GO:0046872">
    <property type="term" value="F:metal ion binding"/>
    <property type="evidence" value="ECO:0007669"/>
    <property type="project" value="UniProtKB-KW"/>
</dbReference>
<keyword evidence="1" id="KW-0862">Zinc</keyword>
<feature type="binding site" evidence="1">
    <location>
        <position position="187"/>
    </location>
    <ligand>
        <name>Zn(2+)</name>
        <dbReference type="ChEBI" id="CHEBI:29105"/>
    </ligand>
</feature>
<dbReference type="GO" id="GO:0006284">
    <property type="term" value="P:base-excision repair"/>
    <property type="evidence" value="ECO:0007669"/>
    <property type="project" value="InterPro"/>
</dbReference>
<feature type="binding site" evidence="1">
    <location>
        <position position="15"/>
    </location>
    <ligand>
        <name>Zn(2+)</name>
        <dbReference type="ChEBI" id="CHEBI:29105"/>
    </ligand>
</feature>
<keyword evidence="1" id="KW-0479">Metal-binding</keyword>
<feature type="binding site" evidence="1">
    <location>
        <position position="28"/>
    </location>
    <ligand>
        <name>Zn(2+)</name>
        <dbReference type="ChEBI" id="CHEBI:29105"/>
    </ligand>
</feature>
<dbReference type="Proteomes" id="UP000293331">
    <property type="component" value="Unassembled WGS sequence"/>
</dbReference>
<dbReference type="OrthoDB" id="9807664at2"/>
<accession>A0A4Q5LL22</accession>
<reference evidence="2 3" key="1">
    <citation type="submission" date="2019-02" db="EMBL/GenBank/DDBJ databases">
        <title>Bacterial novel species Mucilaginibacter sp. 17JY9-4 isolated from soil.</title>
        <authorList>
            <person name="Jung H.-Y."/>
        </authorList>
    </citation>
    <scope>NUCLEOTIDE SEQUENCE [LARGE SCALE GENOMIC DNA]</scope>
    <source>
        <strain evidence="2 3">17JY9-4</strain>
    </source>
</reference>
<dbReference type="SUPFAM" id="SSF48150">
    <property type="entry name" value="DNA-glycosylase"/>
    <property type="match status" value="1"/>
</dbReference>
<proteinExistence type="predicted"/>
<sequence length="190" mass="21990">MTSDSRLSTSDLKRCRWCGTDPLYMEYHDKEWGKTVHDDDTFFEFLTLEAAQAGLSWITILRRRDGYRKAFANFDVKKVARFDEADKVRLLHDEGIIRNRLKISSAIRNAQLFIDIQKEFGSFDKYLYSFMPNGKPITEYTGAHVSTAESDAIAKDMKKRGFKFFGTTICYAFMQATGMVNDHVPECSFR</sequence>
<dbReference type="AlphaFoldDB" id="A0A4Q5LL22"/>
<dbReference type="PANTHER" id="PTHR30037:SF4">
    <property type="entry name" value="DNA-3-METHYLADENINE GLYCOSYLASE I"/>
    <property type="match status" value="1"/>
</dbReference>
<dbReference type="GO" id="GO:0008725">
    <property type="term" value="F:DNA-3-methyladenine glycosylase activity"/>
    <property type="evidence" value="ECO:0007669"/>
    <property type="project" value="InterPro"/>
</dbReference>
<evidence type="ECO:0000313" key="3">
    <source>
        <dbReference type="Proteomes" id="UP000293331"/>
    </source>
</evidence>
<dbReference type="InterPro" id="IPR005019">
    <property type="entry name" value="Adenine_glyco"/>
</dbReference>
<feature type="binding site" evidence="1">
    <location>
        <position position="183"/>
    </location>
    <ligand>
        <name>Zn(2+)</name>
        <dbReference type="ChEBI" id="CHEBI:29105"/>
    </ligand>
</feature>
<dbReference type="InterPro" id="IPR052891">
    <property type="entry name" value="DNA-3mA_glycosylase"/>
</dbReference>